<evidence type="ECO:0000259" key="3">
    <source>
        <dbReference type="PROSITE" id="PS51670"/>
    </source>
</evidence>
<comment type="caution">
    <text evidence="1">Lacks conserved residue(s) required for the propagation of feature annotation.</text>
</comment>
<feature type="chain" id="PRO_5005327218" evidence="2">
    <location>
        <begin position="21"/>
        <end position="102"/>
    </location>
</feature>
<dbReference type="Pfam" id="PF01549">
    <property type="entry name" value="ShK"/>
    <property type="match status" value="1"/>
</dbReference>
<dbReference type="AlphaFoldDB" id="A0A0K0DXZ0"/>
<name>A0A0K0DXZ0_STRER</name>
<keyword evidence="4" id="KW-1185">Reference proteome</keyword>
<evidence type="ECO:0000313" key="6">
    <source>
        <dbReference type="WBParaSite" id="TCONS_00006434.p1"/>
    </source>
</evidence>
<dbReference type="InterPro" id="IPR003582">
    <property type="entry name" value="ShKT_dom"/>
</dbReference>
<reference evidence="5" key="1">
    <citation type="submission" date="2015-08" db="UniProtKB">
        <authorList>
            <consortium name="WormBaseParasite"/>
        </authorList>
    </citation>
    <scope>IDENTIFICATION</scope>
</reference>
<organism evidence="5">
    <name type="scientific">Strongyloides stercoralis</name>
    <name type="common">Threadworm</name>
    <dbReference type="NCBI Taxonomy" id="6248"/>
    <lineage>
        <taxon>Eukaryota</taxon>
        <taxon>Metazoa</taxon>
        <taxon>Ecdysozoa</taxon>
        <taxon>Nematoda</taxon>
        <taxon>Chromadorea</taxon>
        <taxon>Rhabditida</taxon>
        <taxon>Tylenchina</taxon>
        <taxon>Panagrolaimomorpha</taxon>
        <taxon>Strongyloidoidea</taxon>
        <taxon>Strongyloididae</taxon>
        <taxon>Strongyloides</taxon>
    </lineage>
</organism>
<protein>
    <submittedName>
        <fullName evidence="5 6">ShKT domain-containing protein</fullName>
    </submittedName>
</protein>
<dbReference type="Proteomes" id="UP000035681">
    <property type="component" value="Unplaced"/>
</dbReference>
<sequence>MKNYLYTILFFSCFITIQSGYTTTIGNCEQGYCPNSYSCISNYCVKGSIQADPTILPLTTNKLTTSTCNDNDSKCPTITNLCNNTIYKSLMKQKCPKSCNYC</sequence>
<keyword evidence="2" id="KW-0732">Signal</keyword>
<evidence type="ECO:0000313" key="4">
    <source>
        <dbReference type="Proteomes" id="UP000035681"/>
    </source>
</evidence>
<dbReference type="WBParaSite" id="SSTP_0000210400.1">
    <property type="protein sequence ID" value="SSTP_0000210400.1"/>
    <property type="gene ID" value="SSTP_0000210400"/>
</dbReference>
<feature type="disulfide bond" evidence="1">
    <location>
        <begin position="68"/>
        <end position="102"/>
    </location>
</feature>
<evidence type="ECO:0000313" key="5">
    <source>
        <dbReference type="WBParaSite" id="SSTP_0000210400.1"/>
    </source>
</evidence>
<keyword evidence="1" id="KW-1015">Disulfide bond</keyword>
<dbReference type="WBParaSite" id="TCONS_00006434.p1">
    <property type="protein sequence ID" value="TCONS_00006434.p1"/>
    <property type="gene ID" value="XLOC_004585"/>
</dbReference>
<feature type="signal peptide" evidence="2">
    <location>
        <begin position="1"/>
        <end position="20"/>
    </location>
</feature>
<proteinExistence type="predicted"/>
<evidence type="ECO:0000256" key="2">
    <source>
        <dbReference type="SAM" id="SignalP"/>
    </source>
</evidence>
<dbReference type="Gene3D" id="1.10.10.1940">
    <property type="match status" value="1"/>
</dbReference>
<accession>A0A0K0DXZ0</accession>
<dbReference type="SMART" id="SM00254">
    <property type="entry name" value="ShKT"/>
    <property type="match status" value="1"/>
</dbReference>
<feature type="domain" description="ShKT" evidence="3">
    <location>
        <begin position="68"/>
        <end position="102"/>
    </location>
</feature>
<evidence type="ECO:0000256" key="1">
    <source>
        <dbReference type="PROSITE-ProRule" id="PRU01005"/>
    </source>
</evidence>
<dbReference type="PROSITE" id="PS51670">
    <property type="entry name" value="SHKT"/>
    <property type="match status" value="1"/>
</dbReference>